<sequence>MLSCLSLIYKKSIYRVSANPNDKAWTTLSRLFRVDTLSLDNFFFEIWIRYFLRGFDCKIFTSTLRNTLETDLSRKIVTHLTYSLFLKLPEKD</sequence>
<organism evidence="1 2">
    <name type="scientific">Thalictrum thalictroides</name>
    <name type="common">Rue-anemone</name>
    <name type="synonym">Anemone thalictroides</name>
    <dbReference type="NCBI Taxonomy" id="46969"/>
    <lineage>
        <taxon>Eukaryota</taxon>
        <taxon>Viridiplantae</taxon>
        <taxon>Streptophyta</taxon>
        <taxon>Embryophyta</taxon>
        <taxon>Tracheophyta</taxon>
        <taxon>Spermatophyta</taxon>
        <taxon>Magnoliopsida</taxon>
        <taxon>Ranunculales</taxon>
        <taxon>Ranunculaceae</taxon>
        <taxon>Thalictroideae</taxon>
        <taxon>Thalictrum</taxon>
    </lineage>
</organism>
<reference evidence="1 2" key="1">
    <citation type="submission" date="2020-06" db="EMBL/GenBank/DDBJ databases">
        <title>Transcriptomic and genomic resources for Thalictrum thalictroides and T. hernandezii: Facilitating candidate gene discovery in an emerging model plant lineage.</title>
        <authorList>
            <person name="Arias T."/>
            <person name="Riano-Pachon D.M."/>
            <person name="Di Stilio V.S."/>
        </authorList>
    </citation>
    <scope>NUCLEOTIDE SEQUENCE [LARGE SCALE GENOMIC DNA]</scope>
    <source>
        <strain evidence="2">cv. WT478/WT964</strain>
        <tissue evidence="1">Leaves</tissue>
    </source>
</reference>
<dbReference type="AlphaFoldDB" id="A0A7J6X510"/>
<accession>A0A7J6X510</accession>
<protein>
    <submittedName>
        <fullName evidence="1">Uncharacterized protein</fullName>
    </submittedName>
</protein>
<proteinExistence type="predicted"/>
<dbReference type="EMBL" id="JABWDY010005388">
    <property type="protein sequence ID" value="KAF5204453.1"/>
    <property type="molecule type" value="Genomic_DNA"/>
</dbReference>
<name>A0A7J6X510_THATH</name>
<dbReference type="Proteomes" id="UP000554482">
    <property type="component" value="Unassembled WGS sequence"/>
</dbReference>
<evidence type="ECO:0000313" key="2">
    <source>
        <dbReference type="Proteomes" id="UP000554482"/>
    </source>
</evidence>
<keyword evidence="2" id="KW-1185">Reference proteome</keyword>
<evidence type="ECO:0000313" key="1">
    <source>
        <dbReference type="EMBL" id="KAF5204453.1"/>
    </source>
</evidence>
<gene>
    <name evidence="1" type="ORF">FRX31_005960</name>
</gene>
<comment type="caution">
    <text evidence="1">The sequence shown here is derived from an EMBL/GenBank/DDBJ whole genome shotgun (WGS) entry which is preliminary data.</text>
</comment>